<dbReference type="AlphaFoldDB" id="A0A6I4LZF3"/>
<dbReference type="Proteomes" id="UP000471147">
    <property type="component" value="Unassembled WGS sequence"/>
</dbReference>
<dbReference type="PANTHER" id="PTHR37423:SF2">
    <property type="entry name" value="MEMBRANE-BOUND LYTIC MUREIN TRANSGLYCOSYLASE C"/>
    <property type="match status" value="1"/>
</dbReference>
<evidence type="ECO:0000313" key="5">
    <source>
        <dbReference type="Proteomes" id="UP000471147"/>
    </source>
</evidence>
<comment type="similarity">
    <text evidence="1">Belongs to the transglycosylase Slt family.</text>
</comment>
<protein>
    <submittedName>
        <fullName evidence="4">Lytic transglycosylase domain-containing protein</fullName>
    </submittedName>
</protein>
<comment type="similarity">
    <text evidence="2">Belongs to the virb1 family.</text>
</comment>
<dbReference type="OrthoDB" id="9815002at2"/>
<gene>
    <name evidence="4" type="ORF">EUU23_07065</name>
</gene>
<dbReference type="InterPro" id="IPR008258">
    <property type="entry name" value="Transglycosylase_SLT_dom_1"/>
</dbReference>
<comment type="caution">
    <text evidence="4">The sequence shown here is derived from an EMBL/GenBank/DDBJ whole genome shotgun (WGS) entry which is preliminary data.</text>
</comment>
<dbReference type="Pfam" id="PF01464">
    <property type="entry name" value="SLT"/>
    <property type="match status" value="1"/>
</dbReference>
<dbReference type="EMBL" id="SDWJ01000001">
    <property type="protein sequence ID" value="MVZ97463.1"/>
    <property type="molecule type" value="Genomic_DNA"/>
</dbReference>
<dbReference type="PANTHER" id="PTHR37423">
    <property type="entry name" value="SOLUBLE LYTIC MUREIN TRANSGLYCOSYLASE-RELATED"/>
    <property type="match status" value="1"/>
</dbReference>
<dbReference type="Gene3D" id="1.10.530.10">
    <property type="match status" value="1"/>
</dbReference>
<sequence length="196" mass="21240">MLFVVCGTFIFSSDARAEVFELAGNGNFVQISQPAWQPEPVAAPENYAPVVIQTSPIATPGTGTGTVRQHIQMAAQQYGISSDLVDAVAWQESRYNPRARSTAGAIGVMQLMPGTARNLGVTNPHDVRQNVAGGAAYLREQLDRFGNNVPLALAAYNAGPGAVRKYGGIPPYRETQNYVRKIMQRLSEVSIQRVDY</sequence>
<dbReference type="InterPro" id="IPR023346">
    <property type="entry name" value="Lysozyme-like_dom_sf"/>
</dbReference>
<dbReference type="GO" id="GO:0000270">
    <property type="term" value="P:peptidoglycan metabolic process"/>
    <property type="evidence" value="ECO:0007669"/>
    <property type="project" value="InterPro"/>
</dbReference>
<evidence type="ECO:0000256" key="2">
    <source>
        <dbReference type="ARBA" id="ARBA00009387"/>
    </source>
</evidence>
<dbReference type="InterPro" id="IPR000189">
    <property type="entry name" value="Transglyc_AS"/>
</dbReference>
<evidence type="ECO:0000259" key="3">
    <source>
        <dbReference type="Pfam" id="PF01464"/>
    </source>
</evidence>
<evidence type="ECO:0000256" key="1">
    <source>
        <dbReference type="ARBA" id="ARBA00007734"/>
    </source>
</evidence>
<dbReference type="CDD" id="cd00254">
    <property type="entry name" value="LT-like"/>
    <property type="match status" value="1"/>
</dbReference>
<dbReference type="GO" id="GO:0016020">
    <property type="term" value="C:membrane"/>
    <property type="evidence" value="ECO:0007669"/>
    <property type="project" value="InterPro"/>
</dbReference>
<dbReference type="PROSITE" id="PS00922">
    <property type="entry name" value="TRANSGLYCOSYLASE"/>
    <property type="match status" value="1"/>
</dbReference>
<name>A0A6I4LZF3_9SPHN</name>
<dbReference type="GO" id="GO:0008933">
    <property type="term" value="F:peptidoglycan lytic transglycosylase activity"/>
    <property type="evidence" value="ECO:0007669"/>
    <property type="project" value="InterPro"/>
</dbReference>
<reference evidence="4 5" key="1">
    <citation type="submission" date="2019-01" db="EMBL/GenBank/DDBJ databases">
        <title>Sphingorhabdus lacus sp.nov., isolated from an oligotrophic freshwater lake.</title>
        <authorList>
            <person name="Park M."/>
        </authorList>
    </citation>
    <scope>NUCLEOTIDE SEQUENCE [LARGE SCALE GENOMIC DNA]</scope>
    <source>
        <strain evidence="4 5">IMCC26285</strain>
    </source>
</reference>
<dbReference type="SUPFAM" id="SSF53955">
    <property type="entry name" value="Lysozyme-like"/>
    <property type="match status" value="1"/>
</dbReference>
<keyword evidence="5" id="KW-1185">Reference proteome</keyword>
<evidence type="ECO:0000313" key="4">
    <source>
        <dbReference type="EMBL" id="MVZ97463.1"/>
    </source>
</evidence>
<proteinExistence type="inferred from homology"/>
<organism evidence="4 5">
    <name type="scientific">Sphingorhabdus profundilacus</name>
    <dbReference type="NCBI Taxonomy" id="2509718"/>
    <lineage>
        <taxon>Bacteria</taxon>
        <taxon>Pseudomonadati</taxon>
        <taxon>Pseudomonadota</taxon>
        <taxon>Alphaproteobacteria</taxon>
        <taxon>Sphingomonadales</taxon>
        <taxon>Sphingomonadaceae</taxon>
        <taxon>Sphingorhabdus</taxon>
    </lineage>
</organism>
<accession>A0A6I4LZF3</accession>
<feature type="domain" description="Transglycosylase SLT" evidence="3">
    <location>
        <begin position="71"/>
        <end position="177"/>
    </location>
</feature>